<reference evidence="1 2" key="1">
    <citation type="journal article" date="2006" name="Appl. Environ. Microbiol.">
        <title>Genome sequence of the chemolithoautotrophic nitrite-oxidizing bacterium Nitrobacter winogradskyi Nb-255.</title>
        <authorList>
            <person name="Starkenburg S.R."/>
            <person name="Chain P.S."/>
            <person name="Sayavedra-Soto L.A."/>
            <person name="Hauser L."/>
            <person name="Land M.L."/>
            <person name="Larimer F.W."/>
            <person name="Malfatti S.A."/>
            <person name="Klotz M.G."/>
            <person name="Bottomley P.J."/>
            <person name="Arp D.J."/>
            <person name="Hickey W.J."/>
        </authorList>
    </citation>
    <scope>NUCLEOTIDE SEQUENCE [LARGE SCALE GENOMIC DNA]</scope>
    <source>
        <strain evidence="2">ATCC 25391 / DSM 10237 / CIP 104748 / NCIMB 11846 / Nb-255</strain>
    </source>
</reference>
<dbReference type="AlphaFoldDB" id="Q3SS98"/>
<protein>
    <submittedName>
        <fullName evidence="1">Uncharacterized protein</fullName>
    </submittedName>
</protein>
<sequence length="83" mass="8987">MLEYRGPLLLLMIVGTLTVAATAAYASQVSRETDVVNLRLGERILVDDGSCPAGHIKEVSGTKLTPAGVVRARKCIPRIRLKR</sequence>
<evidence type="ECO:0000313" key="2">
    <source>
        <dbReference type="Proteomes" id="UP000002531"/>
    </source>
</evidence>
<dbReference type="KEGG" id="nwi:Nwi_1582"/>
<dbReference type="eggNOG" id="ENOG503141W">
    <property type="taxonomic scope" value="Bacteria"/>
</dbReference>
<keyword evidence="2" id="KW-1185">Reference proteome</keyword>
<dbReference type="OrthoDB" id="7960998at2"/>
<accession>Q3SS98</accession>
<name>Q3SS98_NITWN</name>
<dbReference type="Proteomes" id="UP000002531">
    <property type="component" value="Chromosome"/>
</dbReference>
<dbReference type="Pfam" id="PF20477">
    <property type="entry name" value="DUF6719"/>
    <property type="match status" value="1"/>
</dbReference>
<evidence type="ECO:0000313" key="1">
    <source>
        <dbReference type="EMBL" id="ABA04843.1"/>
    </source>
</evidence>
<organism evidence="1 2">
    <name type="scientific">Nitrobacter winogradskyi (strain ATCC 25391 / DSM 10237 / CIP 104748 / NCIMB 11846 / Nb-255)</name>
    <dbReference type="NCBI Taxonomy" id="323098"/>
    <lineage>
        <taxon>Bacteria</taxon>
        <taxon>Pseudomonadati</taxon>
        <taxon>Pseudomonadota</taxon>
        <taxon>Alphaproteobacteria</taxon>
        <taxon>Hyphomicrobiales</taxon>
        <taxon>Nitrobacteraceae</taxon>
        <taxon>Nitrobacter</taxon>
    </lineage>
</organism>
<gene>
    <name evidence="1" type="ordered locus">Nwi_1582</name>
</gene>
<proteinExistence type="predicted"/>
<dbReference type="InterPro" id="IPR046565">
    <property type="entry name" value="DUF6719"/>
</dbReference>
<dbReference type="EMBL" id="CP000115">
    <property type="protein sequence ID" value="ABA04843.1"/>
    <property type="molecule type" value="Genomic_DNA"/>
</dbReference>
<dbReference type="HOGENOM" id="CLU_182288_0_0_5"/>